<dbReference type="OrthoDB" id="176845at2"/>
<dbReference type="Proteomes" id="UP000437862">
    <property type="component" value="Chromosome"/>
</dbReference>
<dbReference type="EMBL" id="VLKW01000003">
    <property type="protein sequence ID" value="TWI48448.1"/>
    <property type="molecule type" value="Genomic_DNA"/>
</dbReference>
<dbReference type="NCBIfam" id="TIGR03871">
    <property type="entry name" value="ABC_peri_MoxJ_2"/>
    <property type="match status" value="1"/>
</dbReference>
<feature type="domain" description="Solute-binding protein family 3/N-terminal" evidence="3">
    <location>
        <begin position="21"/>
        <end position="252"/>
    </location>
</feature>
<feature type="chain" id="PRO_5044617963" evidence="2">
    <location>
        <begin position="20"/>
        <end position="258"/>
    </location>
</feature>
<dbReference type="Proteomes" id="UP000315112">
    <property type="component" value="Unassembled WGS sequence"/>
</dbReference>
<evidence type="ECO:0000313" key="5">
    <source>
        <dbReference type="EMBL" id="TWI48448.1"/>
    </source>
</evidence>
<dbReference type="PANTHER" id="PTHR35936">
    <property type="entry name" value="MEMBRANE-BOUND LYTIC MUREIN TRANSGLYCOSYLASE F"/>
    <property type="match status" value="1"/>
</dbReference>
<dbReference type="RefSeq" id="WP_145874244.1">
    <property type="nucleotide sequence ID" value="NZ_CP046904.1"/>
</dbReference>
<dbReference type="Pfam" id="PF00497">
    <property type="entry name" value="SBP_bac_3"/>
    <property type="match status" value="1"/>
</dbReference>
<name>A0A562PVN8_9BURK</name>
<dbReference type="InterPro" id="IPR022448">
    <property type="entry name" value="Quinoprotein_dehydrogenase"/>
</dbReference>
<reference evidence="4 7" key="3">
    <citation type="submission" date="2019-12" db="EMBL/GenBank/DDBJ databases">
        <title>Draft Genome Sequences of Six Type Strains of the Genus Massilia.</title>
        <authorList>
            <person name="Miess H."/>
            <person name="Frediansyah A."/>
            <person name="Goeker M."/>
            <person name="Gross H."/>
        </authorList>
    </citation>
    <scope>NUCLEOTIDE SEQUENCE [LARGE SCALE GENOMIC DNA]</scope>
    <source>
        <strain evidence="4 7">DSM 26639</strain>
    </source>
</reference>
<feature type="signal peptide" evidence="2">
    <location>
        <begin position="1"/>
        <end position="19"/>
    </location>
</feature>
<dbReference type="Gene3D" id="3.40.190.10">
    <property type="entry name" value="Periplasmic binding protein-like II"/>
    <property type="match status" value="2"/>
</dbReference>
<keyword evidence="1 2" id="KW-0732">Signal</keyword>
<dbReference type="InterPro" id="IPR001638">
    <property type="entry name" value="Solute-binding_3/MltF_N"/>
</dbReference>
<sequence length="258" mass="27514">MSSRCLSLVLLTVACCAQARELRVCADPDNLPYSHRDGSGFENRIAQLVARDLHAEVSYFWLPQTRGFVRKTLGAGECDLFIGVPAGFERVLTTQPYYRSTYVAVTRAGTEPFAFAGDWLRTRRIGVQLVGNDLAATPPGHALARAGATGNVAGFPLYGKGPAAQRMVDELAAGRLDAVLVWGPQGGYFARHAAVPLTVAPLAAPEGVPVPFAFAIAMGVRKGDAALRDELDGALDRHRDEIDAILAEYGVPQAGGRP</sequence>
<dbReference type="PROSITE" id="PS51257">
    <property type="entry name" value="PROKAR_LIPOPROTEIN"/>
    <property type="match status" value="1"/>
</dbReference>
<dbReference type="SUPFAM" id="SSF53850">
    <property type="entry name" value="Periplasmic binding protein-like II"/>
    <property type="match status" value="1"/>
</dbReference>
<dbReference type="EMBL" id="CP046904">
    <property type="protein sequence ID" value="QGZ39553.1"/>
    <property type="molecule type" value="Genomic_DNA"/>
</dbReference>
<evidence type="ECO:0000256" key="2">
    <source>
        <dbReference type="SAM" id="SignalP"/>
    </source>
</evidence>
<evidence type="ECO:0000313" key="4">
    <source>
        <dbReference type="EMBL" id="QGZ39553.1"/>
    </source>
</evidence>
<evidence type="ECO:0000259" key="3">
    <source>
        <dbReference type="SMART" id="SM00062"/>
    </source>
</evidence>
<keyword evidence="7" id="KW-1185">Reference proteome</keyword>
<reference evidence="5 6" key="1">
    <citation type="journal article" date="2015" name="Stand. Genomic Sci.">
        <title>Genomic Encyclopedia of Bacterial and Archaeal Type Strains, Phase III: the genomes of soil and plant-associated and newly described type strains.</title>
        <authorList>
            <person name="Whitman W.B."/>
            <person name="Woyke T."/>
            <person name="Klenk H.P."/>
            <person name="Zhou Y."/>
            <person name="Lilburn T.G."/>
            <person name="Beck B.J."/>
            <person name="De Vos P."/>
            <person name="Vandamme P."/>
            <person name="Eisen J.A."/>
            <person name="Garrity G."/>
            <person name="Hugenholtz P."/>
            <person name="Kyrpides N.C."/>
        </authorList>
    </citation>
    <scope>NUCLEOTIDE SEQUENCE [LARGE SCALE GENOMIC DNA]</scope>
    <source>
        <strain evidence="5 6">CGMCC 1.10685</strain>
    </source>
</reference>
<proteinExistence type="predicted"/>
<dbReference type="AlphaFoldDB" id="A0A562PVN8"/>
<dbReference type="SMART" id="SM00062">
    <property type="entry name" value="PBPb"/>
    <property type="match status" value="1"/>
</dbReference>
<evidence type="ECO:0000313" key="7">
    <source>
        <dbReference type="Proteomes" id="UP000437862"/>
    </source>
</evidence>
<accession>A0A562PVN8</accession>
<dbReference type="PANTHER" id="PTHR35936:SF17">
    <property type="entry name" value="ARGININE-BINDING EXTRACELLULAR PROTEIN ARTP"/>
    <property type="match status" value="1"/>
</dbReference>
<evidence type="ECO:0000256" key="1">
    <source>
        <dbReference type="ARBA" id="ARBA00022729"/>
    </source>
</evidence>
<protein>
    <submittedName>
        <fullName evidence="5">Amino acid ABC transporter substrate-binding protein (PAAT family)</fullName>
    </submittedName>
    <submittedName>
        <fullName evidence="4">Quinoprotein dehydrogenase-associated putative ABC transporter substrate-binding protein</fullName>
    </submittedName>
</protein>
<evidence type="ECO:0000313" key="6">
    <source>
        <dbReference type="Proteomes" id="UP000315112"/>
    </source>
</evidence>
<organism evidence="5 6">
    <name type="scientific">Pseudoduganella flava</name>
    <dbReference type="NCBI Taxonomy" id="871742"/>
    <lineage>
        <taxon>Bacteria</taxon>
        <taxon>Pseudomonadati</taxon>
        <taxon>Pseudomonadota</taxon>
        <taxon>Betaproteobacteria</taxon>
        <taxon>Burkholderiales</taxon>
        <taxon>Oxalobacteraceae</taxon>
        <taxon>Telluria group</taxon>
        <taxon>Pseudoduganella</taxon>
    </lineage>
</organism>
<reference evidence="5" key="2">
    <citation type="submission" date="2019-07" db="EMBL/GenBank/DDBJ databases">
        <authorList>
            <person name="Whitman W."/>
            <person name="Huntemann M."/>
            <person name="Clum A."/>
            <person name="Pillay M."/>
            <person name="Palaniappan K."/>
            <person name="Varghese N."/>
            <person name="Mikhailova N."/>
            <person name="Stamatis D."/>
            <person name="Reddy T."/>
            <person name="Daum C."/>
            <person name="Shapiro N."/>
            <person name="Ivanova N."/>
            <person name="Kyrpides N."/>
            <person name="Woyke T."/>
        </authorList>
    </citation>
    <scope>NUCLEOTIDE SEQUENCE</scope>
    <source>
        <strain evidence="5">CGMCC 1.10685</strain>
    </source>
</reference>
<gene>
    <name evidence="4" type="ORF">GO485_11180</name>
    <name evidence="5" type="ORF">IP92_01837</name>
</gene>